<organism evidence="3">
    <name type="scientific">Oppiella nova</name>
    <dbReference type="NCBI Taxonomy" id="334625"/>
    <lineage>
        <taxon>Eukaryota</taxon>
        <taxon>Metazoa</taxon>
        <taxon>Ecdysozoa</taxon>
        <taxon>Arthropoda</taxon>
        <taxon>Chelicerata</taxon>
        <taxon>Arachnida</taxon>
        <taxon>Acari</taxon>
        <taxon>Acariformes</taxon>
        <taxon>Sarcoptiformes</taxon>
        <taxon>Oribatida</taxon>
        <taxon>Brachypylina</taxon>
        <taxon>Oppioidea</taxon>
        <taxon>Oppiidae</taxon>
        <taxon>Oppiella</taxon>
    </lineage>
</organism>
<evidence type="ECO:0000256" key="2">
    <source>
        <dbReference type="SAM" id="Phobius"/>
    </source>
</evidence>
<keyword evidence="4" id="KW-1185">Reference proteome</keyword>
<protein>
    <submittedName>
        <fullName evidence="3">Uncharacterized protein</fullName>
    </submittedName>
</protein>
<evidence type="ECO:0000256" key="1">
    <source>
        <dbReference type="SAM" id="MobiDB-lite"/>
    </source>
</evidence>
<name>A0A7R9MMB9_9ACAR</name>
<proteinExistence type="predicted"/>
<keyword evidence="2" id="KW-0812">Transmembrane</keyword>
<sequence length="247" mass="28127">MRPSLRPEEFYIPFHNDNIAIETGILGAYSLILSLINITNIFIGALILLKIKEIAPLSTMSPNTRRFFQEDIKVVREYNAKHGSNSGDNMGERVLKEWADMNGIDANELLSNSPEARVTQFHTLNDIVRDVEADDVYRSIHRTRLSTHNADLMRRMSQNLFQPPMTNNNLNIEGRDGMRRSSCVSINMTNYRISGVEMGAIANRRNGRRPSRLSQITPTIIGSDGDYDRFSMREQLSRPETPTVKMP</sequence>
<keyword evidence="2" id="KW-1133">Transmembrane helix</keyword>
<dbReference type="AlphaFoldDB" id="A0A7R9MMB9"/>
<dbReference type="Proteomes" id="UP000728032">
    <property type="component" value="Unassembled WGS sequence"/>
</dbReference>
<feature type="non-terminal residue" evidence="3">
    <location>
        <position position="1"/>
    </location>
</feature>
<dbReference type="OrthoDB" id="543859at2759"/>
<evidence type="ECO:0000313" key="3">
    <source>
        <dbReference type="EMBL" id="CAD7662502.1"/>
    </source>
</evidence>
<evidence type="ECO:0000313" key="4">
    <source>
        <dbReference type="Proteomes" id="UP000728032"/>
    </source>
</evidence>
<reference evidence="3" key="1">
    <citation type="submission" date="2020-11" db="EMBL/GenBank/DDBJ databases">
        <authorList>
            <person name="Tran Van P."/>
        </authorList>
    </citation>
    <scope>NUCLEOTIDE SEQUENCE</scope>
</reference>
<feature type="region of interest" description="Disordered" evidence="1">
    <location>
        <begin position="204"/>
        <end position="247"/>
    </location>
</feature>
<dbReference type="EMBL" id="OC942945">
    <property type="protein sequence ID" value="CAD7662502.1"/>
    <property type="molecule type" value="Genomic_DNA"/>
</dbReference>
<keyword evidence="2" id="KW-0472">Membrane</keyword>
<feature type="transmembrane region" description="Helical" evidence="2">
    <location>
        <begin position="26"/>
        <end position="49"/>
    </location>
</feature>
<accession>A0A7R9MMB9</accession>
<feature type="compositionally biased region" description="Basic and acidic residues" evidence="1">
    <location>
        <begin position="226"/>
        <end position="237"/>
    </location>
</feature>
<dbReference type="EMBL" id="CAJPVJ010028120">
    <property type="protein sequence ID" value="CAG2179638.1"/>
    <property type="molecule type" value="Genomic_DNA"/>
</dbReference>
<gene>
    <name evidence="3" type="ORF">ONB1V03_LOCUS19062</name>
</gene>